<keyword evidence="4" id="KW-1185">Reference proteome</keyword>
<dbReference type="InterPro" id="IPR045338">
    <property type="entry name" value="DUF6535"/>
</dbReference>
<organism evidence="3 4">
    <name type="scientific">Crepidotus variabilis</name>
    <dbReference type="NCBI Taxonomy" id="179855"/>
    <lineage>
        <taxon>Eukaryota</taxon>
        <taxon>Fungi</taxon>
        <taxon>Dikarya</taxon>
        <taxon>Basidiomycota</taxon>
        <taxon>Agaricomycotina</taxon>
        <taxon>Agaricomycetes</taxon>
        <taxon>Agaricomycetidae</taxon>
        <taxon>Agaricales</taxon>
        <taxon>Agaricineae</taxon>
        <taxon>Crepidotaceae</taxon>
        <taxon>Crepidotus</taxon>
    </lineage>
</organism>
<feature type="non-terminal residue" evidence="3">
    <location>
        <position position="1"/>
    </location>
</feature>
<gene>
    <name evidence="3" type="ORF">CPB83DRAFT_732038</name>
</gene>
<feature type="transmembrane region" description="Helical" evidence="1">
    <location>
        <begin position="96"/>
        <end position="118"/>
    </location>
</feature>
<keyword evidence="1" id="KW-1133">Transmembrane helix</keyword>
<sequence length="123" mass="13963">WKVVQEYYTTREEVRCDAWKDEVQHLLIFSGLFSAVVTAFLVESYKALQQDPSEVSVLLLSRISVQLDSLSNATQTSQIPALSGPPLSSSRRINSFWFLSLVFSLTSALVSIVAMQWIREHLR</sequence>
<accession>A0A9P6E5I6</accession>
<feature type="non-terminal residue" evidence="3">
    <location>
        <position position="123"/>
    </location>
</feature>
<evidence type="ECO:0000313" key="3">
    <source>
        <dbReference type="EMBL" id="KAF9522953.1"/>
    </source>
</evidence>
<keyword evidence="1" id="KW-0472">Membrane</keyword>
<feature type="domain" description="DUF6535" evidence="2">
    <location>
        <begin position="1"/>
        <end position="122"/>
    </location>
</feature>
<reference evidence="3" key="1">
    <citation type="submission" date="2020-11" db="EMBL/GenBank/DDBJ databases">
        <authorList>
            <consortium name="DOE Joint Genome Institute"/>
            <person name="Ahrendt S."/>
            <person name="Riley R."/>
            <person name="Andreopoulos W."/>
            <person name="Labutti K."/>
            <person name="Pangilinan J."/>
            <person name="Ruiz-Duenas F.J."/>
            <person name="Barrasa J.M."/>
            <person name="Sanchez-Garcia M."/>
            <person name="Camarero S."/>
            <person name="Miyauchi S."/>
            <person name="Serrano A."/>
            <person name="Linde D."/>
            <person name="Babiker R."/>
            <person name="Drula E."/>
            <person name="Ayuso-Fernandez I."/>
            <person name="Pacheco R."/>
            <person name="Padilla G."/>
            <person name="Ferreira P."/>
            <person name="Barriuso J."/>
            <person name="Kellner H."/>
            <person name="Castanera R."/>
            <person name="Alfaro M."/>
            <person name="Ramirez L."/>
            <person name="Pisabarro A.G."/>
            <person name="Kuo A."/>
            <person name="Tritt A."/>
            <person name="Lipzen A."/>
            <person name="He G."/>
            <person name="Yan M."/>
            <person name="Ng V."/>
            <person name="Cullen D."/>
            <person name="Martin F."/>
            <person name="Rosso M.-N."/>
            <person name="Henrissat B."/>
            <person name="Hibbett D."/>
            <person name="Martinez A.T."/>
            <person name="Grigoriev I.V."/>
        </authorList>
    </citation>
    <scope>NUCLEOTIDE SEQUENCE</scope>
    <source>
        <strain evidence="3">CBS 506.95</strain>
    </source>
</reference>
<protein>
    <recommendedName>
        <fullName evidence="2">DUF6535 domain-containing protein</fullName>
    </recommendedName>
</protein>
<evidence type="ECO:0000259" key="2">
    <source>
        <dbReference type="Pfam" id="PF20153"/>
    </source>
</evidence>
<evidence type="ECO:0000313" key="4">
    <source>
        <dbReference type="Proteomes" id="UP000807306"/>
    </source>
</evidence>
<dbReference type="Pfam" id="PF20153">
    <property type="entry name" value="DUF6535"/>
    <property type="match status" value="1"/>
</dbReference>
<dbReference type="OrthoDB" id="3221808at2759"/>
<dbReference type="EMBL" id="MU157929">
    <property type="protein sequence ID" value="KAF9522953.1"/>
    <property type="molecule type" value="Genomic_DNA"/>
</dbReference>
<proteinExistence type="predicted"/>
<dbReference type="AlphaFoldDB" id="A0A9P6E5I6"/>
<name>A0A9P6E5I6_9AGAR</name>
<comment type="caution">
    <text evidence="3">The sequence shown here is derived from an EMBL/GenBank/DDBJ whole genome shotgun (WGS) entry which is preliminary data.</text>
</comment>
<evidence type="ECO:0000256" key="1">
    <source>
        <dbReference type="SAM" id="Phobius"/>
    </source>
</evidence>
<dbReference type="Proteomes" id="UP000807306">
    <property type="component" value="Unassembled WGS sequence"/>
</dbReference>
<keyword evidence="1" id="KW-0812">Transmembrane</keyword>